<proteinExistence type="predicted"/>
<keyword evidence="2" id="KW-1185">Reference proteome</keyword>
<dbReference type="SUPFAM" id="SSF53254">
    <property type="entry name" value="Phosphoglycerate mutase-like"/>
    <property type="match status" value="1"/>
</dbReference>
<evidence type="ECO:0000313" key="1">
    <source>
        <dbReference type="EMBL" id="UYQ71145.1"/>
    </source>
</evidence>
<dbReference type="InterPro" id="IPR029033">
    <property type="entry name" value="His_PPase_superfam"/>
</dbReference>
<dbReference type="EMBL" id="CP107716">
    <property type="protein sequence ID" value="UYQ71145.1"/>
    <property type="molecule type" value="Genomic_DNA"/>
</dbReference>
<dbReference type="Proteomes" id="UP001163882">
    <property type="component" value="Chromosome"/>
</dbReference>
<dbReference type="RefSeq" id="WP_264224805.1">
    <property type="nucleotide sequence ID" value="NZ_CP107716.1"/>
</dbReference>
<organism evidence="1 2">
    <name type="scientific">Pelagibacterium flavum</name>
    <dbReference type="NCBI Taxonomy" id="2984530"/>
    <lineage>
        <taxon>Bacteria</taxon>
        <taxon>Pseudomonadati</taxon>
        <taxon>Pseudomonadota</taxon>
        <taxon>Alphaproteobacteria</taxon>
        <taxon>Hyphomicrobiales</taxon>
        <taxon>Devosiaceae</taxon>
        <taxon>Pelagibacterium</taxon>
    </lineage>
</organism>
<evidence type="ECO:0008006" key="3">
    <source>
        <dbReference type="Google" id="ProtNLM"/>
    </source>
</evidence>
<reference evidence="1" key="1">
    <citation type="submission" date="2022-10" db="EMBL/GenBank/DDBJ databases">
        <title>YIM 151497 complete genome.</title>
        <authorList>
            <person name="Chen X."/>
        </authorList>
    </citation>
    <scope>NUCLEOTIDE SEQUENCE</scope>
    <source>
        <strain evidence="1">YIM 151497</strain>
    </source>
</reference>
<accession>A0ABY6IPI3</accession>
<gene>
    <name evidence="1" type="ORF">OF122_13945</name>
</gene>
<protein>
    <recommendedName>
        <fullName evidence="3">Histidine phosphatase family protein</fullName>
    </recommendedName>
</protein>
<evidence type="ECO:0000313" key="2">
    <source>
        <dbReference type="Proteomes" id="UP001163882"/>
    </source>
</evidence>
<sequence length="163" mass="17910">MDAYRAAGIIDNPPDSLRTWLKATGVQSVFSSVLPRSVQSARALVGSEYVRSSALFNEAAITIPPLSFRMKSSFWTTLGRIIWLCGGAAEEHVAECQVRARAIADVLMEAASESETVLMGHGWMNRMTGKELRKRGFERLTVTANGFWSRASFHKPSQAFGNA</sequence>
<name>A0ABY6IPI3_9HYPH</name>